<proteinExistence type="predicted"/>
<evidence type="ECO:0000256" key="1">
    <source>
        <dbReference type="SAM" id="Phobius"/>
    </source>
</evidence>
<keyword evidence="1" id="KW-1133">Transmembrane helix</keyword>
<gene>
    <name evidence="2" type="ORF">COV23_02170</name>
</gene>
<protein>
    <recommendedName>
        <fullName evidence="4">DUF3307 domain-containing protein</fullName>
    </recommendedName>
</protein>
<comment type="caution">
    <text evidence="2">The sequence shown here is derived from an EMBL/GenBank/DDBJ whole genome shotgun (WGS) entry which is preliminary data.</text>
</comment>
<reference evidence="2 3" key="1">
    <citation type="submission" date="2017-09" db="EMBL/GenBank/DDBJ databases">
        <title>Depth-based differentiation of microbial function through sediment-hosted aquifers and enrichment of novel symbionts in the deep terrestrial subsurface.</title>
        <authorList>
            <person name="Probst A.J."/>
            <person name="Ladd B."/>
            <person name="Jarett J.K."/>
            <person name="Geller-Mcgrath D.E."/>
            <person name="Sieber C.M."/>
            <person name="Emerson J.B."/>
            <person name="Anantharaman K."/>
            <person name="Thomas B.C."/>
            <person name="Malmstrom R."/>
            <person name="Stieglmeier M."/>
            <person name="Klingl A."/>
            <person name="Woyke T."/>
            <person name="Ryan C.M."/>
            <person name="Banfield J.F."/>
        </authorList>
    </citation>
    <scope>NUCLEOTIDE SEQUENCE [LARGE SCALE GENOMIC DNA]</scope>
    <source>
        <strain evidence="2">CG10_big_fil_rev_8_21_14_0_10_31_9</strain>
    </source>
</reference>
<evidence type="ECO:0000313" key="2">
    <source>
        <dbReference type="EMBL" id="PIR44002.1"/>
    </source>
</evidence>
<evidence type="ECO:0000313" key="3">
    <source>
        <dbReference type="Proteomes" id="UP000231602"/>
    </source>
</evidence>
<feature type="transmembrane region" description="Helical" evidence="1">
    <location>
        <begin position="85"/>
        <end position="107"/>
    </location>
</feature>
<keyword evidence="1" id="KW-0472">Membrane</keyword>
<dbReference type="EMBL" id="PCXV01000035">
    <property type="protein sequence ID" value="PIR44002.1"/>
    <property type="molecule type" value="Genomic_DNA"/>
</dbReference>
<feature type="transmembrane region" description="Helical" evidence="1">
    <location>
        <begin position="128"/>
        <end position="149"/>
    </location>
</feature>
<dbReference type="Proteomes" id="UP000231602">
    <property type="component" value="Unassembled WGS sequence"/>
</dbReference>
<organism evidence="2 3">
    <name type="scientific">Candidatus Wolfebacteria bacterium CG10_big_fil_rev_8_21_14_0_10_31_9</name>
    <dbReference type="NCBI Taxonomy" id="1975070"/>
    <lineage>
        <taxon>Bacteria</taxon>
        <taxon>Candidatus Wolfeibacteriota</taxon>
    </lineage>
</organism>
<evidence type="ECO:0008006" key="4">
    <source>
        <dbReference type="Google" id="ProtNLM"/>
    </source>
</evidence>
<keyword evidence="1" id="KW-0812">Transmembrane</keyword>
<feature type="transmembrane region" description="Helical" evidence="1">
    <location>
        <begin position="59"/>
        <end position="79"/>
    </location>
</feature>
<dbReference type="AlphaFoldDB" id="A0A2H0RBT9"/>
<accession>A0A2H0RBT9</accession>
<sequence length="150" mass="17230">MLTPHILVGAAIGYKIHNYWFVVIFSIISHFILDAIPHKEYDIKCLRNGKLNKDFLKDFSKVAIDGFIGLAIVLLLTGFKDLDYVIVGMIAGAFPDFLQFLSFVFNFKILNLIRKFHHKIHIFNNKDFPYWTTFGSQISTVILMSVTLLS</sequence>
<feature type="transmembrane region" description="Helical" evidence="1">
    <location>
        <begin position="20"/>
        <end position="38"/>
    </location>
</feature>
<name>A0A2H0RBT9_9BACT</name>